<evidence type="ECO:0000313" key="4">
    <source>
        <dbReference type="Proteomes" id="UP000298663"/>
    </source>
</evidence>
<dbReference type="PANTHER" id="PTHR45908:SF8">
    <property type="entry name" value="FUNGAL LIPASE-LIKE DOMAIN-CONTAINING PROTEIN"/>
    <property type="match status" value="1"/>
</dbReference>
<dbReference type="CDD" id="cd00519">
    <property type="entry name" value="Lipase_3"/>
    <property type="match status" value="1"/>
</dbReference>
<dbReference type="SUPFAM" id="SSF53474">
    <property type="entry name" value="alpha/beta-Hydrolases"/>
    <property type="match status" value="1"/>
</dbReference>
<dbReference type="Pfam" id="PF01764">
    <property type="entry name" value="Lipase_3"/>
    <property type="match status" value="1"/>
</dbReference>
<dbReference type="EMBL" id="AZBU02000003">
    <property type="protein sequence ID" value="TKR87344.1"/>
    <property type="molecule type" value="Genomic_DNA"/>
</dbReference>
<dbReference type="GO" id="GO:0006629">
    <property type="term" value="P:lipid metabolic process"/>
    <property type="evidence" value="ECO:0007669"/>
    <property type="project" value="InterPro"/>
</dbReference>
<dbReference type="OrthoDB" id="5866690at2759"/>
<reference evidence="3 4" key="1">
    <citation type="journal article" date="2015" name="Genome Biol.">
        <title>Comparative genomics of Steinernema reveals deeply conserved gene regulatory networks.</title>
        <authorList>
            <person name="Dillman A.R."/>
            <person name="Macchietto M."/>
            <person name="Porter C.F."/>
            <person name="Rogers A."/>
            <person name="Williams B."/>
            <person name="Antoshechkin I."/>
            <person name="Lee M.M."/>
            <person name="Goodwin Z."/>
            <person name="Lu X."/>
            <person name="Lewis E.E."/>
            <person name="Goodrich-Blair H."/>
            <person name="Stock S.P."/>
            <person name="Adams B.J."/>
            <person name="Sternberg P.W."/>
            <person name="Mortazavi A."/>
        </authorList>
    </citation>
    <scope>NUCLEOTIDE SEQUENCE [LARGE SCALE GENOMIC DNA]</scope>
    <source>
        <strain evidence="3 4">ALL</strain>
    </source>
</reference>
<evidence type="ECO:0000259" key="2">
    <source>
        <dbReference type="Pfam" id="PF01764"/>
    </source>
</evidence>
<reference evidence="3 4" key="2">
    <citation type="journal article" date="2019" name="G3 (Bethesda)">
        <title>Hybrid Assembly of the Genome of the Entomopathogenic Nematode Steinernema carpocapsae Identifies the X-Chromosome.</title>
        <authorList>
            <person name="Serra L."/>
            <person name="Macchietto M."/>
            <person name="Macias-Munoz A."/>
            <person name="McGill C.J."/>
            <person name="Rodriguez I.M."/>
            <person name="Rodriguez B."/>
            <person name="Murad R."/>
            <person name="Mortazavi A."/>
        </authorList>
    </citation>
    <scope>NUCLEOTIDE SEQUENCE [LARGE SCALE GENOMIC DNA]</scope>
    <source>
        <strain evidence="3 4">ALL</strain>
    </source>
</reference>
<dbReference type="InterPro" id="IPR029058">
    <property type="entry name" value="AB_hydrolase_fold"/>
</dbReference>
<accession>A0A4U5NVU7</accession>
<dbReference type="Gene3D" id="3.40.50.1820">
    <property type="entry name" value="alpha/beta hydrolase"/>
    <property type="match status" value="1"/>
</dbReference>
<proteinExistence type="predicted"/>
<evidence type="ECO:0000256" key="1">
    <source>
        <dbReference type="SAM" id="SignalP"/>
    </source>
</evidence>
<dbReference type="Proteomes" id="UP000298663">
    <property type="component" value="Unassembled WGS sequence"/>
</dbReference>
<name>A0A4U5NVU7_STECR</name>
<dbReference type="AlphaFoldDB" id="A0A4U5NVU7"/>
<feature type="signal peptide" evidence="1">
    <location>
        <begin position="1"/>
        <end position="19"/>
    </location>
</feature>
<dbReference type="InterPro" id="IPR002921">
    <property type="entry name" value="Fungal_lipase-type"/>
</dbReference>
<gene>
    <name evidence="3" type="ORF">L596_011755</name>
</gene>
<comment type="caution">
    <text evidence="3">The sequence shown here is derived from an EMBL/GenBank/DDBJ whole genome shotgun (WGS) entry which is preliminary data.</text>
</comment>
<feature type="domain" description="Fungal lipase-type" evidence="2">
    <location>
        <begin position="92"/>
        <end position="230"/>
    </location>
</feature>
<feature type="chain" id="PRO_5020207873" description="Fungal lipase-type domain-containing protein" evidence="1">
    <location>
        <begin position="20"/>
        <end position="293"/>
    </location>
</feature>
<evidence type="ECO:0000313" key="3">
    <source>
        <dbReference type="EMBL" id="TKR87344.1"/>
    </source>
</evidence>
<sequence length="293" mass="32751">MQASLSAWVLFAVLGLVASKPLELDAKYQDEFARAMMLPMSSAAYSDNAKQCVKKIFPDSEFVRQISRNCDSSNDDVCSGFTAVSHSKKAIIVAFRGSQGVMQLIMEADQSIFQKKVKYIAGGQVSKYFFDAYNLLWTGGMKDDFLTMRNKYPSYQVWVTGHSLGGAMATLAAGVILKTELVTKENLRLVTFGQPRTGDQAFASAHDEAFSYSYRVTHKRDLVPHVPFENMEGYIHHKSEVWYNNDMLSGAPYKQCKGDDNDSCSDGQLDWSIEDHLHYFGHMISEYGEGGCV</sequence>
<keyword evidence="4" id="KW-1185">Reference proteome</keyword>
<organism evidence="3 4">
    <name type="scientific">Steinernema carpocapsae</name>
    <name type="common">Entomopathogenic nematode</name>
    <dbReference type="NCBI Taxonomy" id="34508"/>
    <lineage>
        <taxon>Eukaryota</taxon>
        <taxon>Metazoa</taxon>
        <taxon>Ecdysozoa</taxon>
        <taxon>Nematoda</taxon>
        <taxon>Chromadorea</taxon>
        <taxon>Rhabditida</taxon>
        <taxon>Tylenchina</taxon>
        <taxon>Panagrolaimomorpha</taxon>
        <taxon>Strongyloidoidea</taxon>
        <taxon>Steinernematidae</taxon>
        <taxon>Steinernema</taxon>
    </lineage>
</organism>
<protein>
    <recommendedName>
        <fullName evidence="2">Fungal lipase-type domain-containing protein</fullName>
    </recommendedName>
</protein>
<dbReference type="PANTHER" id="PTHR45908">
    <property type="entry name" value="PROTEIN CBG11750-RELATED"/>
    <property type="match status" value="1"/>
</dbReference>
<keyword evidence="1" id="KW-0732">Signal</keyword>
<dbReference type="STRING" id="34508.A0A4U5NVU7"/>